<evidence type="ECO:0000313" key="3">
    <source>
        <dbReference type="Proteomes" id="UP000005141"/>
    </source>
</evidence>
<accession>G1WAB1</accession>
<feature type="region of interest" description="Disordered" evidence="1">
    <location>
        <begin position="29"/>
        <end position="52"/>
    </location>
</feature>
<dbReference type="HOGENOM" id="CLU_1785153_0_0_10"/>
<dbReference type="GeneID" id="95426993"/>
<keyword evidence="3" id="KW-1185">Reference proteome</keyword>
<name>G1WAB1_9BACT</name>
<organism evidence="2 3">
    <name type="scientific">Segatella oulorum F0390</name>
    <dbReference type="NCBI Taxonomy" id="702438"/>
    <lineage>
        <taxon>Bacteria</taxon>
        <taxon>Pseudomonadati</taxon>
        <taxon>Bacteroidota</taxon>
        <taxon>Bacteroidia</taxon>
        <taxon>Bacteroidales</taxon>
        <taxon>Prevotellaceae</taxon>
        <taxon>Segatella</taxon>
    </lineage>
</organism>
<dbReference type="AlphaFoldDB" id="G1WAB1"/>
<reference evidence="2 3" key="1">
    <citation type="submission" date="2011-07" db="EMBL/GenBank/DDBJ databases">
        <title>The Genome Sequence of Prevotella oulorum F0390.</title>
        <authorList>
            <consortium name="The Broad Institute Genome Sequencing Platform"/>
            <consortium name="The Broad Institute Genome Sequencing Center for Infectious Disease"/>
            <person name="Earl A."/>
            <person name="Ward D."/>
            <person name="Feldgarden M."/>
            <person name="Gevers D."/>
            <person name="Izard J."/>
            <person name="Ganesan A."/>
            <person name="Baranova O.V."/>
            <person name="Blanton J.M."/>
            <person name="Tanner A.C."/>
            <person name="Dewhirst F.E."/>
            <person name="Young S.K."/>
            <person name="Zeng Q."/>
            <person name="Gargeya S."/>
            <person name="Fitzgerald M."/>
            <person name="Haas B."/>
            <person name="Abouelleil A."/>
            <person name="Alvarado L."/>
            <person name="Arachchi H.M."/>
            <person name="Berlin A."/>
            <person name="Brown A."/>
            <person name="Chapman S.B."/>
            <person name="Chen Z."/>
            <person name="Dunbar C."/>
            <person name="Freedman E."/>
            <person name="Gearin G."/>
            <person name="Gellesch M."/>
            <person name="Goldberg J."/>
            <person name="Griggs A."/>
            <person name="Gujja S."/>
            <person name="Heiman D."/>
            <person name="Howarth C."/>
            <person name="Larson L."/>
            <person name="Lui A."/>
            <person name="MacDonald P.J.P."/>
            <person name="Mehta T."/>
            <person name="Montmayeur A."/>
            <person name="Murphy C."/>
            <person name="Neiman D."/>
            <person name="Pearson M."/>
            <person name="Priest M."/>
            <person name="Roberts A."/>
            <person name="Saif S."/>
            <person name="Shea T."/>
            <person name="Shenoy N."/>
            <person name="Sisk P."/>
            <person name="Stolte C."/>
            <person name="Sykes S."/>
            <person name="Wortman J."/>
            <person name="Nusbaum C."/>
            <person name="Birren B."/>
        </authorList>
    </citation>
    <scope>NUCLEOTIDE SEQUENCE [LARGE SCALE GENOMIC DNA]</scope>
    <source>
        <strain evidence="2 3">F0390</strain>
    </source>
</reference>
<protein>
    <submittedName>
        <fullName evidence="2">Uncharacterized protein</fullName>
    </submittedName>
</protein>
<comment type="caution">
    <text evidence="2">The sequence shown here is derived from an EMBL/GenBank/DDBJ whole genome shotgun (WGS) entry which is preliminary data.</text>
</comment>
<dbReference type="RefSeq" id="WP_004379757.1">
    <property type="nucleotide sequence ID" value="NZ_JH114215.1"/>
</dbReference>
<evidence type="ECO:0000313" key="2">
    <source>
        <dbReference type="EMBL" id="EGV33520.1"/>
    </source>
</evidence>
<feature type="compositionally biased region" description="Basic and acidic residues" evidence="1">
    <location>
        <begin position="29"/>
        <end position="49"/>
    </location>
</feature>
<dbReference type="PATRIC" id="fig|702438.4.peg.779"/>
<dbReference type="EMBL" id="ADGI01000025">
    <property type="protein sequence ID" value="EGV33520.1"/>
    <property type="molecule type" value="Genomic_DNA"/>
</dbReference>
<dbReference type="Proteomes" id="UP000005141">
    <property type="component" value="Unassembled WGS sequence"/>
</dbReference>
<evidence type="ECO:0000256" key="1">
    <source>
        <dbReference type="SAM" id="MobiDB-lite"/>
    </source>
</evidence>
<gene>
    <name evidence="2" type="ORF">HMPREF9431_00756</name>
</gene>
<sequence length="145" mass="16758">MIKTNNKVSKQDLANMDIDKMLKDINDEKVIGGEVSEKDTENSNEERTESQTAEVAVDNITTATDEKEKSEIWKEFIKNCDKNAYRVKKSNRRSYMIDDDIVNTLQHLNINKMAVSDIINAVMRSFITNEKDNLREFLQIRGLLI</sequence>
<proteinExistence type="predicted"/>